<proteinExistence type="inferred from homology"/>
<sequence>MITLAHISDVHIDGAPRSAERVERVVRHLSGLAGPIDAVLVTGDIADHGAAEEYELARELLRFPYPSIVCPGNHDSRPEFRKAFLGEADGGAEPINQVLEAGGATIALCDSSIPGKNEGHLDDGTLRWLAGVVESAPGPVLVGMHHQPVPIQIPYVDEIGLLEPERLEEVVRAYPQIVGILVGHAHTATATMFAGRPVYVAPGVVSQALLPQESPAIPPVDFDAPPGFALHVISDDGRLTTHARVVP</sequence>
<gene>
    <name evidence="6" type="ORF">DQ384_18175</name>
</gene>
<dbReference type="GO" id="GO:0046872">
    <property type="term" value="F:metal ion binding"/>
    <property type="evidence" value="ECO:0007669"/>
    <property type="project" value="UniProtKB-KW"/>
</dbReference>
<protein>
    <submittedName>
        <fullName evidence="6">Phosphodiesterase</fullName>
    </submittedName>
</protein>
<evidence type="ECO:0000256" key="1">
    <source>
        <dbReference type="ARBA" id="ARBA00022723"/>
    </source>
</evidence>
<evidence type="ECO:0000313" key="7">
    <source>
        <dbReference type="Proteomes" id="UP000253094"/>
    </source>
</evidence>
<evidence type="ECO:0000256" key="4">
    <source>
        <dbReference type="ARBA" id="ARBA00025742"/>
    </source>
</evidence>
<evidence type="ECO:0000313" key="6">
    <source>
        <dbReference type="EMBL" id="RCG30073.1"/>
    </source>
</evidence>
<name>A0A367FI67_9ACTN</name>
<dbReference type="RefSeq" id="WP_114030013.1">
    <property type="nucleotide sequence ID" value="NZ_QOIL01000009.1"/>
</dbReference>
<comment type="similarity">
    <text evidence="4">Belongs to the cyclic nucleotide phosphodiesterase class-III family.</text>
</comment>
<dbReference type="Pfam" id="PF00149">
    <property type="entry name" value="Metallophos"/>
    <property type="match status" value="1"/>
</dbReference>
<dbReference type="Proteomes" id="UP000253094">
    <property type="component" value="Unassembled WGS sequence"/>
</dbReference>
<dbReference type="InterPro" id="IPR026575">
    <property type="entry name" value="GpdQ/CpdA-like"/>
</dbReference>
<evidence type="ECO:0000256" key="3">
    <source>
        <dbReference type="ARBA" id="ARBA00023004"/>
    </source>
</evidence>
<dbReference type="InterPro" id="IPR029052">
    <property type="entry name" value="Metallo-depent_PP-like"/>
</dbReference>
<comment type="caution">
    <text evidence="6">The sequence shown here is derived from an EMBL/GenBank/DDBJ whole genome shotgun (WGS) entry which is preliminary data.</text>
</comment>
<dbReference type="Gene3D" id="3.60.21.10">
    <property type="match status" value="1"/>
</dbReference>
<evidence type="ECO:0000256" key="2">
    <source>
        <dbReference type="ARBA" id="ARBA00022801"/>
    </source>
</evidence>
<evidence type="ECO:0000259" key="5">
    <source>
        <dbReference type="Pfam" id="PF00149"/>
    </source>
</evidence>
<dbReference type="AlphaFoldDB" id="A0A367FI67"/>
<dbReference type="PANTHER" id="PTHR42988:SF2">
    <property type="entry name" value="CYCLIC NUCLEOTIDE PHOSPHODIESTERASE CBUA0032-RELATED"/>
    <property type="match status" value="1"/>
</dbReference>
<dbReference type="PANTHER" id="PTHR42988">
    <property type="entry name" value="PHOSPHOHYDROLASE"/>
    <property type="match status" value="1"/>
</dbReference>
<keyword evidence="2" id="KW-0378">Hydrolase</keyword>
<reference evidence="6 7" key="1">
    <citation type="submission" date="2018-06" db="EMBL/GenBank/DDBJ databases">
        <title>Sphaerisporangium craniellae sp. nov., isolated from a marine sponge in the South China Sea.</title>
        <authorList>
            <person name="Li L."/>
        </authorList>
    </citation>
    <scope>NUCLEOTIDE SEQUENCE [LARGE SCALE GENOMIC DNA]</scope>
    <source>
        <strain evidence="6 7">CCTCC AA 208026</strain>
    </source>
</reference>
<dbReference type="SUPFAM" id="SSF56300">
    <property type="entry name" value="Metallo-dependent phosphatases"/>
    <property type="match status" value="1"/>
</dbReference>
<dbReference type="CDD" id="cd07402">
    <property type="entry name" value="MPP_GpdQ"/>
    <property type="match status" value="1"/>
</dbReference>
<keyword evidence="1" id="KW-0479">Metal-binding</keyword>
<feature type="domain" description="Calcineurin-like phosphoesterase" evidence="5">
    <location>
        <begin position="3"/>
        <end position="187"/>
    </location>
</feature>
<dbReference type="InterPro" id="IPR050884">
    <property type="entry name" value="CNP_phosphodiesterase-III"/>
</dbReference>
<dbReference type="InterPro" id="IPR004843">
    <property type="entry name" value="Calcineurin-like_PHP"/>
</dbReference>
<organism evidence="6 7">
    <name type="scientific">Sphaerisporangium album</name>
    <dbReference type="NCBI Taxonomy" id="509200"/>
    <lineage>
        <taxon>Bacteria</taxon>
        <taxon>Bacillati</taxon>
        <taxon>Actinomycetota</taxon>
        <taxon>Actinomycetes</taxon>
        <taxon>Streptosporangiales</taxon>
        <taxon>Streptosporangiaceae</taxon>
        <taxon>Sphaerisporangium</taxon>
    </lineage>
</organism>
<dbReference type="OrthoDB" id="5241795at2"/>
<keyword evidence="7" id="KW-1185">Reference proteome</keyword>
<accession>A0A367FI67</accession>
<dbReference type="EMBL" id="QOIL01000009">
    <property type="protein sequence ID" value="RCG30073.1"/>
    <property type="molecule type" value="Genomic_DNA"/>
</dbReference>
<keyword evidence="3" id="KW-0408">Iron</keyword>
<dbReference type="GO" id="GO:0004112">
    <property type="term" value="F:cyclic-nucleotide phosphodiesterase activity"/>
    <property type="evidence" value="ECO:0007669"/>
    <property type="project" value="InterPro"/>
</dbReference>